<keyword evidence="4 11" id="KW-0378">Hydrolase</keyword>
<evidence type="ECO:0000259" key="10">
    <source>
        <dbReference type="Pfam" id="PF01915"/>
    </source>
</evidence>
<proteinExistence type="inferred from homology"/>
<evidence type="ECO:0000256" key="2">
    <source>
        <dbReference type="ARBA" id="ARBA00005336"/>
    </source>
</evidence>
<dbReference type="PANTHER" id="PTHR30480:SF13">
    <property type="entry name" value="BETA-HEXOSAMINIDASE"/>
    <property type="match status" value="1"/>
</dbReference>
<evidence type="ECO:0000256" key="4">
    <source>
        <dbReference type="ARBA" id="ARBA00022801"/>
    </source>
</evidence>
<feature type="chain" id="PRO_5045494021" description="beta-N-acetylhexosaminidase" evidence="7">
    <location>
        <begin position="20"/>
        <end position="976"/>
    </location>
</feature>
<gene>
    <name evidence="11" type="ORF">QTN47_12760</name>
</gene>
<feature type="domain" description="Beta-lactamase-related" evidence="8">
    <location>
        <begin position="595"/>
        <end position="942"/>
    </location>
</feature>
<protein>
    <recommendedName>
        <fullName evidence="3">beta-N-acetylhexosaminidase</fullName>
        <ecNumber evidence="3">3.2.1.52</ecNumber>
    </recommendedName>
</protein>
<evidence type="ECO:0000256" key="7">
    <source>
        <dbReference type="SAM" id="SignalP"/>
    </source>
</evidence>
<evidence type="ECO:0000313" key="12">
    <source>
        <dbReference type="Proteomes" id="UP001560573"/>
    </source>
</evidence>
<feature type="region of interest" description="Disordered" evidence="6">
    <location>
        <begin position="889"/>
        <end position="908"/>
    </location>
</feature>
<name>A0ABV3ZER8_9BACT</name>
<dbReference type="Pfam" id="PF00144">
    <property type="entry name" value="Beta-lactamase"/>
    <property type="match status" value="1"/>
</dbReference>
<sequence length="976" mass="107820">MKKVLTLVVLLSVTSLLYAQPFVKITPEATKWVDSVFRKLSKNEKIAQLMIVRAHSNLGPDHVKQVTGLVKKYHVGGLCFFQGGPVRQANLTNYYQSITEVPLLVSIDGEWGLGMRLDSVINYPRQLMMGAVPDAQLIYAFGREVGRQCKRLGIQVNFAPDVDINNNPANPVINDRSFGEDKYKVALFGTEYTTGMQDEGVLACAKHFPGHGDVAVDSHFDLPIIKKTRAQLDSLELYPFRELIKNGVGAVMSAHLSVAAIDTTPNLATSISAKNVNGLLKNELGFKGLTFTDALEMKGVTKFFPGGEISLQSLIAGNDMLCLPQDIPGSIKKIRKALKKGVLQWDDINARVKKVLLYKYALGLNNIHPIDLNNLAADLNAGTNALKTTLAQNAITLLKNEQPQLLPLQKNLKLAYVGVGLDGGNTFSSLLQDQYKADVYYYSFKDSTGGIEKIKSALANRYDLVIVGVHAYSRRPANNFGIPDKAVALVNDIQQKSKAVVLAFGNPYAIKNFSRSSNLFACYEDDSITQKAAFDILSGKLIAKGSLPVTISPELKFGKGITTNYYFPQVQPESVGMDSKKLSLIDSIANDAIVNRATPGCVVLVAKDGKVVFQKAYGYMTYDSTESVSTSSMYDLASVTKTSATTVSIMKLYEEGKISIDKTLGDYLPWVKGSNKEGLTLRNILLHQAGLVAFIPFYTATIEKSGVPKPGYYDSLDEDHYTIPVARNMFMRSDYEDTIYKRILESPVGKEPKYIYSDNDFIFLGKIVEQVTGKPLDEYAKATFYQPLNMTSTTFKPLQHTTLTAIAPTEKEKYFRMQQIRGYVHDPGAAMFGGVAGHAGLFSNAYDLAQLYQMLANGGEMNGQRFLKKETIDYFTAYQSNISRRGLGFDKPEKDLANSKDPYPSRSVSPQTFGHTGFTGTCVWVDPKYNLVYIFLSNRVCPTGGDNLRLSHLNVRSNIQEIIYSSFGHQETGYKK</sequence>
<keyword evidence="7" id="KW-0732">Signal</keyword>
<keyword evidence="5" id="KW-0326">Glycosidase</keyword>
<dbReference type="Proteomes" id="UP001560573">
    <property type="component" value="Unassembled WGS sequence"/>
</dbReference>
<evidence type="ECO:0000256" key="3">
    <source>
        <dbReference type="ARBA" id="ARBA00012663"/>
    </source>
</evidence>
<evidence type="ECO:0000256" key="1">
    <source>
        <dbReference type="ARBA" id="ARBA00001231"/>
    </source>
</evidence>
<dbReference type="RefSeq" id="WP_369329787.1">
    <property type="nucleotide sequence ID" value="NZ_JAULBC010000004.1"/>
</dbReference>
<dbReference type="Gene3D" id="3.40.50.1700">
    <property type="entry name" value="Glycoside hydrolase family 3 C-terminal domain"/>
    <property type="match status" value="1"/>
</dbReference>
<evidence type="ECO:0000256" key="6">
    <source>
        <dbReference type="SAM" id="MobiDB-lite"/>
    </source>
</evidence>
<evidence type="ECO:0000313" key="11">
    <source>
        <dbReference type="EMBL" id="MEX6688376.1"/>
    </source>
</evidence>
<dbReference type="InterPro" id="IPR002772">
    <property type="entry name" value="Glyco_hydro_3_C"/>
</dbReference>
<dbReference type="InterPro" id="IPR036962">
    <property type="entry name" value="Glyco_hydro_3_N_sf"/>
</dbReference>
<feature type="domain" description="Glycoside hydrolase family 3 N-terminal" evidence="9">
    <location>
        <begin position="43"/>
        <end position="356"/>
    </location>
</feature>
<dbReference type="EC" id="3.2.1.52" evidence="3"/>
<dbReference type="GO" id="GO:0016787">
    <property type="term" value="F:hydrolase activity"/>
    <property type="evidence" value="ECO:0007669"/>
    <property type="project" value="UniProtKB-KW"/>
</dbReference>
<dbReference type="PANTHER" id="PTHR30480">
    <property type="entry name" value="BETA-HEXOSAMINIDASE-RELATED"/>
    <property type="match status" value="1"/>
</dbReference>
<evidence type="ECO:0000259" key="8">
    <source>
        <dbReference type="Pfam" id="PF00144"/>
    </source>
</evidence>
<evidence type="ECO:0000259" key="9">
    <source>
        <dbReference type="Pfam" id="PF00933"/>
    </source>
</evidence>
<feature type="domain" description="Glycoside hydrolase family 3 C-terminal" evidence="10">
    <location>
        <begin position="395"/>
        <end position="556"/>
    </location>
</feature>
<dbReference type="Pfam" id="PF01915">
    <property type="entry name" value="Glyco_hydro_3_C"/>
    <property type="match status" value="1"/>
</dbReference>
<reference evidence="11 12" key="1">
    <citation type="submission" date="2023-07" db="EMBL/GenBank/DDBJ databases">
        <authorList>
            <person name="Lian W.-H."/>
        </authorList>
    </citation>
    <scope>NUCLEOTIDE SEQUENCE [LARGE SCALE GENOMIC DNA]</scope>
    <source>
        <strain evidence="11 12">SYSU DXS3180</strain>
    </source>
</reference>
<evidence type="ECO:0000256" key="5">
    <source>
        <dbReference type="ARBA" id="ARBA00023295"/>
    </source>
</evidence>
<dbReference type="SUPFAM" id="SSF51445">
    <property type="entry name" value="(Trans)glycosidases"/>
    <property type="match status" value="1"/>
</dbReference>
<dbReference type="EMBL" id="JAULBC010000004">
    <property type="protein sequence ID" value="MEX6688376.1"/>
    <property type="molecule type" value="Genomic_DNA"/>
</dbReference>
<feature type="compositionally biased region" description="Basic and acidic residues" evidence="6">
    <location>
        <begin position="889"/>
        <end position="898"/>
    </location>
</feature>
<organism evidence="11 12">
    <name type="scientific">Danxiaibacter flavus</name>
    <dbReference type="NCBI Taxonomy" id="3049108"/>
    <lineage>
        <taxon>Bacteria</taxon>
        <taxon>Pseudomonadati</taxon>
        <taxon>Bacteroidota</taxon>
        <taxon>Chitinophagia</taxon>
        <taxon>Chitinophagales</taxon>
        <taxon>Chitinophagaceae</taxon>
        <taxon>Danxiaibacter</taxon>
    </lineage>
</organism>
<dbReference type="InterPro" id="IPR036881">
    <property type="entry name" value="Glyco_hydro_3_C_sf"/>
</dbReference>
<comment type="catalytic activity">
    <reaction evidence="1">
        <text>Hydrolysis of terminal non-reducing N-acetyl-D-hexosamine residues in N-acetyl-beta-D-hexosaminides.</text>
        <dbReference type="EC" id="3.2.1.52"/>
    </reaction>
</comment>
<comment type="caution">
    <text evidence="11">The sequence shown here is derived from an EMBL/GenBank/DDBJ whole genome shotgun (WGS) entry which is preliminary data.</text>
</comment>
<dbReference type="InterPro" id="IPR050226">
    <property type="entry name" value="NagZ_Beta-hexosaminidase"/>
</dbReference>
<dbReference type="InterPro" id="IPR001466">
    <property type="entry name" value="Beta-lactam-related"/>
</dbReference>
<dbReference type="Gene3D" id="3.20.20.300">
    <property type="entry name" value="Glycoside hydrolase, family 3, N-terminal domain"/>
    <property type="match status" value="1"/>
</dbReference>
<comment type="similarity">
    <text evidence="2">Belongs to the glycosyl hydrolase 3 family.</text>
</comment>
<dbReference type="Pfam" id="PF00933">
    <property type="entry name" value="Glyco_hydro_3"/>
    <property type="match status" value="1"/>
</dbReference>
<dbReference type="InterPro" id="IPR012338">
    <property type="entry name" value="Beta-lactam/transpept-like"/>
</dbReference>
<dbReference type="SUPFAM" id="SSF56601">
    <property type="entry name" value="beta-lactamase/transpeptidase-like"/>
    <property type="match status" value="1"/>
</dbReference>
<feature type="signal peptide" evidence="7">
    <location>
        <begin position="1"/>
        <end position="19"/>
    </location>
</feature>
<dbReference type="SUPFAM" id="SSF52279">
    <property type="entry name" value="Beta-D-glucan exohydrolase, C-terminal domain"/>
    <property type="match status" value="1"/>
</dbReference>
<dbReference type="InterPro" id="IPR017853">
    <property type="entry name" value="GH"/>
</dbReference>
<accession>A0ABV3ZER8</accession>
<keyword evidence="12" id="KW-1185">Reference proteome</keyword>
<dbReference type="Gene3D" id="3.40.710.10">
    <property type="entry name" value="DD-peptidase/beta-lactamase superfamily"/>
    <property type="match status" value="1"/>
</dbReference>
<dbReference type="InterPro" id="IPR001764">
    <property type="entry name" value="Glyco_hydro_3_N"/>
</dbReference>